<sequence length="63" mass="7209">MGKEFPGFKGGIQVRRRASDDVGVHEEAGEGVKEKDEKKQYLIFKTKAFCEEERETQMANSEE</sequence>
<keyword evidence="2" id="KW-1185">Reference proteome</keyword>
<name>A0ABT4AAR6_9BACT</name>
<dbReference type="Proteomes" id="UP001207654">
    <property type="component" value="Unassembled WGS sequence"/>
</dbReference>
<accession>A0ABT4AAR6</accession>
<comment type="caution">
    <text evidence="1">The sequence shown here is derived from an EMBL/GenBank/DDBJ whole genome shotgun (WGS) entry which is preliminary data.</text>
</comment>
<dbReference type="RefSeq" id="WP_267537531.1">
    <property type="nucleotide sequence ID" value="NZ_JAPNKA010000001.1"/>
</dbReference>
<gene>
    <name evidence="1" type="ORF">OV287_30330</name>
</gene>
<protein>
    <submittedName>
        <fullName evidence="1">Uncharacterized protein</fullName>
    </submittedName>
</protein>
<reference evidence="1 2" key="1">
    <citation type="submission" date="2022-11" db="EMBL/GenBank/DDBJ databases">
        <title>Minimal conservation of predation-associated metabolite biosynthetic gene clusters underscores biosynthetic potential of Myxococcota including descriptions for ten novel species: Archangium lansinium sp. nov., Myxococcus landrumus sp. nov., Nannocystis bai.</title>
        <authorList>
            <person name="Ahearne A."/>
            <person name="Stevens C."/>
            <person name="Phillips K."/>
        </authorList>
    </citation>
    <scope>NUCLEOTIDE SEQUENCE [LARGE SCALE GENOMIC DNA]</scope>
    <source>
        <strain evidence="1 2">MIWBW</strain>
    </source>
</reference>
<proteinExistence type="predicted"/>
<dbReference type="EMBL" id="JAPNKA010000001">
    <property type="protein sequence ID" value="MCY1078768.1"/>
    <property type="molecule type" value="Genomic_DNA"/>
</dbReference>
<evidence type="ECO:0000313" key="2">
    <source>
        <dbReference type="Proteomes" id="UP001207654"/>
    </source>
</evidence>
<evidence type="ECO:0000313" key="1">
    <source>
        <dbReference type="EMBL" id="MCY1078768.1"/>
    </source>
</evidence>
<organism evidence="1 2">
    <name type="scientific">Archangium lansingense</name>
    <dbReference type="NCBI Taxonomy" id="2995310"/>
    <lineage>
        <taxon>Bacteria</taxon>
        <taxon>Pseudomonadati</taxon>
        <taxon>Myxococcota</taxon>
        <taxon>Myxococcia</taxon>
        <taxon>Myxococcales</taxon>
        <taxon>Cystobacterineae</taxon>
        <taxon>Archangiaceae</taxon>
        <taxon>Archangium</taxon>
    </lineage>
</organism>